<protein>
    <recommendedName>
        <fullName evidence="5">Pyruvate dehydrogenase E1 component subunit alpha</fullName>
        <ecNumber evidence="5">1.2.4.1</ecNumber>
    </recommendedName>
</protein>
<dbReference type="EC" id="1.2.4.1" evidence="5"/>
<dbReference type="Gene3D" id="3.40.50.970">
    <property type="match status" value="1"/>
</dbReference>
<keyword evidence="3 5" id="KW-0786">Thiamine pyrophosphate</keyword>
<keyword evidence="4 5" id="KW-0670">Pyruvate</keyword>
<dbReference type="Proteomes" id="UP000245768">
    <property type="component" value="Unassembled WGS sequence"/>
</dbReference>
<keyword evidence="8" id="KW-1185">Reference proteome</keyword>
<sequence length="417" mass="45876">MASFAKAVLRPVAGASRGAVLSRSALPSAARFVHMTADSTSLASPTSIHDIKPTETFTTQLSPESFKAHLLSEDQLPSLEVETSKEHLVKLYEEMVKMRRMEMAADQLYKQKLIRGFCHLAIGQEAVAVGMESGMKPSDKLITAYRCHPYTVQRGGTIKSVIAELFGREAGISKGKGGSMHMFTPTFFGGNGIVGAQVPVGAGIAFAQQYMNTQDAVFSMYGDGASNQGQVFEAFNMAKLWNLPCVFVCENNKYGMGTSAERSSMNTKYFTRGDVIPGLQVNGMDVLAVHQATEWASKYTLAGNGPLILEMVTYRYGGHSLSDPGTTYRTRDEIASMRSSSDPIQGLKTKILEWSVTDEGSLKKIDKAAKEEVDQAVEEAKQSPEPAVKDLWTDIYYKGTEPDWMRGREKEEIHRYR</sequence>
<dbReference type="AlphaFoldDB" id="A0A316YVW5"/>
<dbReference type="GeneID" id="37042355"/>
<dbReference type="InterPro" id="IPR001017">
    <property type="entry name" value="DH_E1"/>
</dbReference>
<evidence type="ECO:0000256" key="4">
    <source>
        <dbReference type="ARBA" id="ARBA00023317"/>
    </source>
</evidence>
<dbReference type="FunCoup" id="A0A316YVW5">
    <property type="interactions" value="130"/>
</dbReference>
<feature type="domain" description="Dehydrogenase E1 component" evidence="6">
    <location>
        <begin position="94"/>
        <end position="388"/>
    </location>
</feature>
<comment type="cofactor">
    <cofactor evidence="1 5">
        <name>thiamine diphosphate</name>
        <dbReference type="ChEBI" id="CHEBI:58937"/>
    </cofactor>
</comment>
<evidence type="ECO:0000256" key="1">
    <source>
        <dbReference type="ARBA" id="ARBA00001964"/>
    </source>
</evidence>
<dbReference type="PANTHER" id="PTHR11516:SF60">
    <property type="entry name" value="PYRUVATE DEHYDROGENASE E1 COMPONENT SUBUNIT ALPHA"/>
    <property type="match status" value="1"/>
</dbReference>
<dbReference type="RefSeq" id="XP_025380470.1">
    <property type="nucleotide sequence ID" value="XM_025520439.1"/>
</dbReference>
<dbReference type="SUPFAM" id="SSF52518">
    <property type="entry name" value="Thiamin diphosphate-binding fold (THDP-binding)"/>
    <property type="match status" value="1"/>
</dbReference>
<evidence type="ECO:0000256" key="2">
    <source>
        <dbReference type="ARBA" id="ARBA00023002"/>
    </source>
</evidence>
<dbReference type="InParanoid" id="A0A316YVW5"/>
<dbReference type="NCBIfam" id="TIGR03182">
    <property type="entry name" value="PDH_E1_alph_y"/>
    <property type="match status" value="1"/>
</dbReference>
<dbReference type="EMBL" id="KZ819634">
    <property type="protein sequence ID" value="PWN93272.1"/>
    <property type="molecule type" value="Genomic_DNA"/>
</dbReference>
<dbReference type="InterPro" id="IPR029061">
    <property type="entry name" value="THDP-binding"/>
</dbReference>
<comment type="catalytic activity">
    <reaction evidence="5">
        <text>N(6)-[(R)-lipoyl]-L-lysyl-[protein] + pyruvate + H(+) = N(6)-[(R)-S(8)-acetyldihydrolipoyl]-L-lysyl-[protein] + CO2</text>
        <dbReference type="Rhea" id="RHEA:19189"/>
        <dbReference type="Rhea" id="RHEA-COMP:10474"/>
        <dbReference type="Rhea" id="RHEA-COMP:10478"/>
        <dbReference type="ChEBI" id="CHEBI:15361"/>
        <dbReference type="ChEBI" id="CHEBI:15378"/>
        <dbReference type="ChEBI" id="CHEBI:16526"/>
        <dbReference type="ChEBI" id="CHEBI:83099"/>
        <dbReference type="ChEBI" id="CHEBI:83111"/>
        <dbReference type="EC" id="1.2.4.1"/>
    </reaction>
</comment>
<reference evidence="7 8" key="1">
    <citation type="journal article" date="2018" name="Mol. Biol. Evol.">
        <title>Broad Genomic Sampling Reveals a Smut Pathogenic Ancestry of the Fungal Clade Ustilaginomycotina.</title>
        <authorList>
            <person name="Kijpornyongpan T."/>
            <person name="Mondo S.J."/>
            <person name="Barry K."/>
            <person name="Sandor L."/>
            <person name="Lee J."/>
            <person name="Lipzen A."/>
            <person name="Pangilinan J."/>
            <person name="LaButti K."/>
            <person name="Hainaut M."/>
            <person name="Henrissat B."/>
            <person name="Grigoriev I.V."/>
            <person name="Spatafora J.W."/>
            <person name="Aime M.C."/>
        </authorList>
    </citation>
    <scope>NUCLEOTIDE SEQUENCE [LARGE SCALE GENOMIC DNA]</scope>
    <source>
        <strain evidence="7 8">MCA 4198</strain>
    </source>
</reference>
<dbReference type="OrthoDB" id="10256198at2759"/>
<evidence type="ECO:0000259" key="6">
    <source>
        <dbReference type="Pfam" id="PF00676"/>
    </source>
</evidence>
<dbReference type="Pfam" id="PF00676">
    <property type="entry name" value="E1_dh"/>
    <property type="match status" value="1"/>
</dbReference>
<dbReference type="STRING" id="215250.A0A316YVW5"/>
<keyword evidence="2 5" id="KW-0560">Oxidoreductase</keyword>
<dbReference type="InterPro" id="IPR050642">
    <property type="entry name" value="PDH_E1_Alpha_Subunit"/>
</dbReference>
<evidence type="ECO:0000256" key="3">
    <source>
        <dbReference type="ARBA" id="ARBA00023052"/>
    </source>
</evidence>
<evidence type="ECO:0000313" key="7">
    <source>
        <dbReference type="EMBL" id="PWN93272.1"/>
    </source>
</evidence>
<dbReference type="GO" id="GO:0004739">
    <property type="term" value="F:pyruvate dehydrogenase (acetyl-transferring) activity"/>
    <property type="evidence" value="ECO:0007669"/>
    <property type="project" value="UniProtKB-UniRule"/>
</dbReference>
<dbReference type="PANTHER" id="PTHR11516">
    <property type="entry name" value="PYRUVATE DEHYDROGENASE E1 COMPONENT, ALPHA SUBUNIT BACTERIAL AND ORGANELLAR"/>
    <property type="match status" value="1"/>
</dbReference>
<dbReference type="InterPro" id="IPR017597">
    <property type="entry name" value="Pyrv_DH_E1_asu_subgrp-y"/>
</dbReference>
<proteinExistence type="predicted"/>
<dbReference type="CDD" id="cd02000">
    <property type="entry name" value="TPP_E1_PDC_ADC_BCADC"/>
    <property type="match status" value="1"/>
</dbReference>
<gene>
    <name evidence="7" type="ORF">FA10DRAFT_263939</name>
</gene>
<comment type="function">
    <text evidence="5">The pyruvate dehydrogenase complex catalyzes the overall conversion of pyruvate to acetyl-CoA and CO(2).</text>
</comment>
<evidence type="ECO:0000313" key="8">
    <source>
        <dbReference type="Proteomes" id="UP000245768"/>
    </source>
</evidence>
<name>A0A316YVW5_9BASI</name>
<accession>A0A316YVW5</accession>
<evidence type="ECO:0000256" key="5">
    <source>
        <dbReference type="RuleBase" id="RU361139"/>
    </source>
</evidence>
<dbReference type="FunFam" id="3.40.50.970:FF:000013">
    <property type="entry name" value="Pyruvate dehydrogenase E1 component subunit alpha"/>
    <property type="match status" value="1"/>
</dbReference>
<dbReference type="GO" id="GO:0006086">
    <property type="term" value="P:pyruvate decarboxylation to acetyl-CoA"/>
    <property type="evidence" value="ECO:0007669"/>
    <property type="project" value="InterPro"/>
</dbReference>
<organism evidence="7 8">
    <name type="scientific">Acaromyces ingoldii</name>
    <dbReference type="NCBI Taxonomy" id="215250"/>
    <lineage>
        <taxon>Eukaryota</taxon>
        <taxon>Fungi</taxon>
        <taxon>Dikarya</taxon>
        <taxon>Basidiomycota</taxon>
        <taxon>Ustilaginomycotina</taxon>
        <taxon>Exobasidiomycetes</taxon>
        <taxon>Exobasidiales</taxon>
        <taxon>Cryptobasidiaceae</taxon>
        <taxon>Acaromyces</taxon>
    </lineage>
</organism>